<feature type="transmembrane region" description="Helical" evidence="7">
    <location>
        <begin position="75"/>
        <end position="97"/>
    </location>
</feature>
<feature type="transmembrane region" description="Helical" evidence="7">
    <location>
        <begin position="168"/>
        <end position="194"/>
    </location>
</feature>
<dbReference type="InterPro" id="IPR036259">
    <property type="entry name" value="MFS_trans_sf"/>
</dbReference>
<organism evidence="8 9">
    <name type="scientific">Gonium pectorale</name>
    <name type="common">Green alga</name>
    <dbReference type="NCBI Taxonomy" id="33097"/>
    <lineage>
        <taxon>Eukaryota</taxon>
        <taxon>Viridiplantae</taxon>
        <taxon>Chlorophyta</taxon>
        <taxon>core chlorophytes</taxon>
        <taxon>Chlorophyceae</taxon>
        <taxon>CS clade</taxon>
        <taxon>Chlamydomonadales</taxon>
        <taxon>Volvocaceae</taxon>
        <taxon>Gonium</taxon>
    </lineage>
</organism>
<feature type="transmembrane region" description="Helical" evidence="7">
    <location>
        <begin position="135"/>
        <end position="156"/>
    </location>
</feature>
<dbReference type="AlphaFoldDB" id="A0A150FYS6"/>
<dbReference type="Gene3D" id="1.20.1250.20">
    <property type="entry name" value="MFS general substrate transporter like domains"/>
    <property type="match status" value="1"/>
</dbReference>
<evidence type="ECO:0000256" key="6">
    <source>
        <dbReference type="SAM" id="MobiDB-lite"/>
    </source>
</evidence>
<dbReference type="SUPFAM" id="SSF103473">
    <property type="entry name" value="MFS general substrate transporter"/>
    <property type="match status" value="1"/>
</dbReference>
<protein>
    <recommendedName>
        <fullName evidence="10">Major facilitator superfamily (MFS) profile domain-containing protein</fullName>
    </recommendedName>
</protein>
<feature type="compositionally biased region" description="Gly residues" evidence="6">
    <location>
        <begin position="294"/>
        <end position="304"/>
    </location>
</feature>
<keyword evidence="4 7" id="KW-1133">Transmembrane helix</keyword>
<feature type="transmembrane region" description="Helical" evidence="7">
    <location>
        <begin position="109"/>
        <end position="129"/>
    </location>
</feature>
<comment type="caution">
    <text evidence="8">The sequence shown here is derived from an EMBL/GenBank/DDBJ whole genome shotgun (WGS) entry which is preliminary data.</text>
</comment>
<evidence type="ECO:0000313" key="9">
    <source>
        <dbReference type="Proteomes" id="UP000075714"/>
    </source>
</evidence>
<evidence type="ECO:0008006" key="10">
    <source>
        <dbReference type="Google" id="ProtNLM"/>
    </source>
</evidence>
<gene>
    <name evidence="8" type="ORF">GPECTOR_119g407</name>
</gene>
<sequence length="314" mass="30653">MGAIKFVRDIASFGIIFWAPTIVNALLQEMRDRGEGALDAGDATAEGAGSGLASHGARRLAGAVMMSGHGHGHGGTGTAAVLLTALPFALAAAFGMALAHSSQRRGERFLHIALPYIIAGSVLVCYSGAATRSPWLGFAALSLGVVGVYGGSGPSLSLLSELAAGPGLVVALPLYNSLGTLGGFLGPSVVGLLLQRSAAAQGAAGHAPSAGGGFGPSAVMMGSAMILAGALVLMLGASLGRLGDGLWGPHQGGLAPCPGAGLARSRSDGGAGAGGESDLEVVVLESSGHSSRSGGEGGRGGEAGGARRSREGLR</sequence>
<dbReference type="GO" id="GO:0022857">
    <property type="term" value="F:transmembrane transporter activity"/>
    <property type="evidence" value="ECO:0007669"/>
    <property type="project" value="TreeGrafter"/>
</dbReference>
<evidence type="ECO:0000256" key="4">
    <source>
        <dbReference type="ARBA" id="ARBA00022989"/>
    </source>
</evidence>
<evidence type="ECO:0000256" key="3">
    <source>
        <dbReference type="ARBA" id="ARBA00022692"/>
    </source>
</evidence>
<dbReference type="PANTHER" id="PTHR43791:SF36">
    <property type="entry name" value="TRANSPORTER, PUTATIVE (AFU_ORTHOLOGUE AFUA_6G08340)-RELATED"/>
    <property type="match status" value="1"/>
</dbReference>
<proteinExistence type="predicted"/>
<feature type="compositionally biased region" description="Low complexity" evidence="6">
    <location>
        <begin position="284"/>
        <end position="293"/>
    </location>
</feature>
<evidence type="ECO:0000256" key="7">
    <source>
        <dbReference type="SAM" id="Phobius"/>
    </source>
</evidence>
<dbReference type="EMBL" id="LSYV01000119">
    <property type="protein sequence ID" value="KXZ42776.1"/>
    <property type="molecule type" value="Genomic_DNA"/>
</dbReference>
<keyword evidence="3 7" id="KW-0812">Transmembrane</keyword>
<evidence type="ECO:0000256" key="2">
    <source>
        <dbReference type="ARBA" id="ARBA00022448"/>
    </source>
</evidence>
<keyword evidence="5 7" id="KW-0472">Membrane</keyword>
<keyword evidence="2" id="KW-0813">Transport</keyword>
<dbReference type="OrthoDB" id="196786at2759"/>
<reference evidence="9" key="1">
    <citation type="journal article" date="2016" name="Nat. Commun.">
        <title>The Gonium pectorale genome demonstrates co-option of cell cycle regulation during the evolution of multicellularity.</title>
        <authorList>
            <person name="Hanschen E.R."/>
            <person name="Marriage T.N."/>
            <person name="Ferris P.J."/>
            <person name="Hamaji T."/>
            <person name="Toyoda A."/>
            <person name="Fujiyama A."/>
            <person name="Neme R."/>
            <person name="Noguchi H."/>
            <person name="Minakuchi Y."/>
            <person name="Suzuki M."/>
            <person name="Kawai-Toyooka H."/>
            <person name="Smith D.R."/>
            <person name="Sparks H."/>
            <person name="Anderson J."/>
            <person name="Bakaric R."/>
            <person name="Luria V."/>
            <person name="Karger A."/>
            <person name="Kirschner M.W."/>
            <person name="Durand P.M."/>
            <person name="Michod R.E."/>
            <person name="Nozaki H."/>
            <person name="Olson B.J."/>
        </authorList>
    </citation>
    <scope>NUCLEOTIDE SEQUENCE [LARGE SCALE GENOMIC DNA]</scope>
    <source>
        <strain evidence="9">NIES-2863</strain>
    </source>
</reference>
<dbReference type="PANTHER" id="PTHR43791">
    <property type="entry name" value="PERMEASE-RELATED"/>
    <property type="match status" value="1"/>
</dbReference>
<dbReference type="STRING" id="33097.A0A150FYS6"/>
<name>A0A150FYS6_GONPE</name>
<comment type="subcellular location">
    <subcellularLocation>
        <location evidence="1">Membrane</location>
        <topology evidence="1">Multi-pass membrane protein</topology>
    </subcellularLocation>
</comment>
<dbReference type="Proteomes" id="UP000075714">
    <property type="component" value="Unassembled WGS sequence"/>
</dbReference>
<feature type="transmembrane region" description="Helical" evidence="7">
    <location>
        <begin position="7"/>
        <end position="27"/>
    </location>
</feature>
<evidence type="ECO:0000313" key="8">
    <source>
        <dbReference type="EMBL" id="KXZ42776.1"/>
    </source>
</evidence>
<evidence type="ECO:0000256" key="1">
    <source>
        <dbReference type="ARBA" id="ARBA00004141"/>
    </source>
</evidence>
<accession>A0A150FYS6</accession>
<feature type="transmembrane region" description="Helical" evidence="7">
    <location>
        <begin position="214"/>
        <end position="237"/>
    </location>
</feature>
<keyword evidence="9" id="KW-1185">Reference proteome</keyword>
<dbReference type="GO" id="GO:0016020">
    <property type="term" value="C:membrane"/>
    <property type="evidence" value="ECO:0007669"/>
    <property type="project" value="UniProtKB-SubCell"/>
</dbReference>
<evidence type="ECO:0000256" key="5">
    <source>
        <dbReference type="ARBA" id="ARBA00023136"/>
    </source>
</evidence>
<feature type="region of interest" description="Disordered" evidence="6">
    <location>
        <begin position="262"/>
        <end position="314"/>
    </location>
</feature>